<name>A0ABS2UD80_9LEPT</name>
<dbReference type="Proteomes" id="UP000724686">
    <property type="component" value="Unassembled WGS sequence"/>
</dbReference>
<organism evidence="1 2">
    <name type="scientific">Leptospira ainlahdjerensis</name>
    <dbReference type="NCBI Taxonomy" id="2810033"/>
    <lineage>
        <taxon>Bacteria</taxon>
        <taxon>Pseudomonadati</taxon>
        <taxon>Spirochaetota</taxon>
        <taxon>Spirochaetia</taxon>
        <taxon>Leptospirales</taxon>
        <taxon>Leptospiraceae</taxon>
        <taxon>Leptospira</taxon>
    </lineage>
</organism>
<dbReference type="EMBL" id="JAFFPU010000027">
    <property type="protein sequence ID" value="MBM9576875.1"/>
    <property type="molecule type" value="Genomic_DNA"/>
</dbReference>
<evidence type="ECO:0000313" key="1">
    <source>
        <dbReference type="EMBL" id="MBM9576875.1"/>
    </source>
</evidence>
<keyword evidence="2" id="KW-1185">Reference proteome</keyword>
<protein>
    <recommendedName>
        <fullName evidence="3">Lipoprotein</fullName>
    </recommendedName>
</protein>
<proteinExistence type="predicted"/>
<dbReference type="RefSeq" id="WP_205279024.1">
    <property type="nucleotide sequence ID" value="NZ_JAFFPU010000027.1"/>
</dbReference>
<sequence length="185" mass="19353">MKTKQTNFKIVSMALLIGLFIGLSNCEEEKKNDNTALITLVAAANAGPAQPVDLPQPAVNTAILKLGEQAFVLTDLQLCRTGLGGIIISQTVATPLPTLNIHEIDFSKTGSVTLGEGGSALDIDAAGGTYGAGKNGVKGSCSATVKETTATTYDLQALDCPITKQFQANNIPDVNLSFRVRCTKQ</sequence>
<accession>A0ABS2UD80</accession>
<evidence type="ECO:0000313" key="2">
    <source>
        <dbReference type="Proteomes" id="UP000724686"/>
    </source>
</evidence>
<comment type="caution">
    <text evidence="1">The sequence shown here is derived from an EMBL/GenBank/DDBJ whole genome shotgun (WGS) entry which is preliminary data.</text>
</comment>
<reference evidence="1 2" key="1">
    <citation type="submission" date="2021-02" db="EMBL/GenBank/DDBJ databases">
        <title>Leptospira ainlahdjerensis sp. nov., Leptospira ainazelensis sp. nov., Leptospira abararensis sp. nov. and Leptospira chreensis sp. nov., four new species isolated from water sources in Algeria.</title>
        <authorList>
            <person name="Amara Korba A."/>
            <person name="Kainiu M."/>
            <person name="Vincent A.T."/>
            <person name="Mariet J.-F."/>
            <person name="Veyrier F.J."/>
            <person name="Goarant C."/>
            <person name="Picardeau M."/>
        </authorList>
    </citation>
    <scope>NUCLEOTIDE SEQUENCE [LARGE SCALE GENOMIC DNA]</scope>
    <source>
        <strain evidence="1 2">201903070</strain>
    </source>
</reference>
<evidence type="ECO:0008006" key="3">
    <source>
        <dbReference type="Google" id="ProtNLM"/>
    </source>
</evidence>
<gene>
    <name evidence="1" type="ORF">JWG45_06875</name>
</gene>